<dbReference type="EMBL" id="CP102294">
    <property type="protein sequence ID" value="UWN57234.1"/>
    <property type="molecule type" value="Genomic_DNA"/>
</dbReference>
<protein>
    <submittedName>
        <fullName evidence="4">BatD family protein</fullName>
    </submittedName>
</protein>
<accession>A0ABY5V0H5</accession>
<dbReference type="InterPro" id="IPR025738">
    <property type="entry name" value="BatD"/>
</dbReference>
<dbReference type="RefSeq" id="WP_019245390.1">
    <property type="nucleotide sequence ID" value="NZ_CAPH01000007.1"/>
</dbReference>
<feature type="compositionally biased region" description="Basic and acidic residues" evidence="1">
    <location>
        <begin position="140"/>
        <end position="149"/>
    </location>
</feature>
<evidence type="ECO:0000256" key="3">
    <source>
        <dbReference type="SAM" id="SignalP"/>
    </source>
</evidence>
<evidence type="ECO:0000313" key="4">
    <source>
        <dbReference type="EMBL" id="UWN57234.1"/>
    </source>
</evidence>
<keyword evidence="3" id="KW-0732">Signal</keyword>
<feature type="signal peptide" evidence="3">
    <location>
        <begin position="1"/>
        <end position="19"/>
    </location>
</feature>
<proteinExistence type="predicted"/>
<keyword evidence="5" id="KW-1185">Reference proteome</keyword>
<dbReference type="Pfam" id="PF13584">
    <property type="entry name" value="BatD"/>
    <property type="match status" value="2"/>
</dbReference>
<name>A0ABY5V0H5_9BACT</name>
<feature type="transmembrane region" description="Helical" evidence="2">
    <location>
        <begin position="468"/>
        <end position="488"/>
    </location>
</feature>
<dbReference type="Proteomes" id="UP001059295">
    <property type="component" value="Chromosome"/>
</dbReference>
<sequence>MKYLLAVAALLSLTFPARAQKVDFEVGAPGVVAVGEAFRIEFTVNAKPDGFTPPAFGGFDVLAGPTTSEGTSVSIVNGHVSKTVSFTYTYVLQAQNEGLATISAASVQVEGKTYSTRPLTIEVVSGEAMPGQGGASAGGADKKADAEARSGKLAPDDILLRVTVNRNNVYKGQPVRVAFKLYTRVQLSGIESVKYPAFNGFWAQELNVDGYSWQRETLNGKVYDARVVKEVLLYPQQSGTLHIEQSSMTVVAQIVVQSRSHSQSLFDDFFGGQSVQEVRKNLSAAPVPVTVRDFPAGAPASFNGAVGKFQLNGSLDKQTVTANASDTYLLKLSGSGNLPLIQAPKPELPASFESYGNGKSTESLSHNASGISGYKQFEFPFIPRAEGNYSIPPVEFSYFDPDAAKYVTLTTPPFGVEVLPDSTGGSSGGGIVSGIGREDLKILDSDIRFIRLGDSGLSRKGSLLFGSAAYFGMLAVLLALFVAVYLYLKKHLRDLQNVTLVRNRKASKVALQRLRAAHDHMAAREEKQFYEEMLRALWGYMSDKLNIPVANLTKDNIREELLRRDISAELANHYIGIISDCEYAQYSPSASVQMTELYGEAVRMLSKFESLIKK</sequence>
<feature type="region of interest" description="Disordered" evidence="1">
    <location>
        <begin position="128"/>
        <end position="149"/>
    </location>
</feature>
<gene>
    <name evidence="4" type="ORF">NQ491_00195</name>
</gene>
<evidence type="ECO:0000256" key="2">
    <source>
        <dbReference type="SAM" id="Phobius"/>
    </source>
</evidence>
<keyword evidence="2" id="KW-1133">Transmembrane helix</keyword>
<evidence type="ECO:0000313" key="5">
    <source>
        <dbReference type="Proteomes" id="UP001059295"/>
    </source>
</evidence>
<dbReference type="PANTHER" id="PTHR40940">
    <property type="entry name" value="PROTEIN BATD-RELATED"/>
    <property type="match status" value="1"/>
</dbReference>
<dbReference type="PANTHER" id="PTHR40940:SF2">
    <property type="entry name" value="BATD"/>
    <property type="match status" value="1"/>
</dbReference>
<dbReference type="GeneID" id="82890107"/>
<keyword evidence="2" id="KW-0472">Membrane</keyword>
<feature type="chain" id="PRO_5045228851" evidence="3">
    <location>
        <begin position="20"/>
        <end position="614"/>
    </location>
</feature>
<keyword evidence="2" id="KW-0812">Transmembrane</keyword>
<reference evidence="4" key="1">
    <citation type="journal article" date="2022" name="Cell">
        <title>Design, construction, and in vivo augmentation of a complex gut microbiome.</title>
        <authorList>
            <person name="Cheng A.G."/>
            <person name="Ho P.Y."/>
            <person name="Aranda-Diaz A."/>
            <person name="Jain S."/>
            <person name="Yu F.B."/>
            <person name="Meng X."/>
            <person name="Wang M."/>
            <person name="Iakiviak M."/>
            <person name="Nagashima K."/>
            <person name="Zhao A."/>
            <person name="Murugkar P."/>
            <person name="Patil A."/>
            <person name="Atabakhsh K."/>
            <person name="Weakley A."/>
            <person name="Yan J."/>
            <person name="Brumbaugh A.R."/>
            <person name="Higginbottom S."/>
            <person name="Dimas A."/>
            <person name="Shiver A.L."/>
            <person name="Deutschbauer A."/>
            <person name="Neff N."/>
            <person name="Sonnenburg J.L."/>
            <person name="Huang K.C."/>
            <person name="Fischbach M.A."/>
        </authorList>
    </citation>
    <scope>NUCLEOTIDE SEQUENCE</scope>
    <source>
        <strain evidence="4">AP11</strain>
    </source>
</reference>
<evidence type="ECO:0000256" key="1">
    <source>
        <dbReference type="SAM" id="MobiDB-lite"/>
    </source>
</evidence>
<organism evidence="4 5">
    <name type="scientific">Alistipes ihumii AP11</name>
    <dbReference type="NCBI Taxonomy" id="1211813"/>
    <lineage>
        <taxon>Bacteria</taxon>
        <taxon>Pseudomonadati</taxon>
        <taxon>Bacteroidota</taxon>
        <taxon>Bacteroidia</taxon>
        <taxon>Bacteroidales</taxon>
        <taxon>Rikenellaceae</taxon>
        <taxon>Alistipes</taxon>
    </lineage>
</organism>